<dbReference type="PANTHER" id="PTHR37030">
    <property type="entry name" value="NUCLEOTIDYLTRANSFERASE"/>
    <property type="match status" value="1"/>
</dbReference>
<proteinExistence type="predicted"/>
<dbReference type="InterPro" id="IPR002934">
    <property type="entry name" value="Polymerase_NTP_transf_dom"/>
</dbReference>
<dbReference type="Proteomes" id="UP000053352">
    <property type="component" value="Unassembled WGS sequence"/>
</dbReference>
<dbReference type="AlphaFoldDB" id="A0A0V8RX54"/>
<keyword evidence="3" id="KW-1185">Reference proteome</keyword>
<dbReference type="SUPFAM" id="SSF81301">
    <property type="entry name" value="Nucleotidyltransferase"/>
    <property type="match status" value="1"/>
</dbReference>
<name>A0A0V8RX54_PYROC</name>
<dbReference type="InterPro" id="IPR043519">
    <property type="entry name" value="NT_sf"/>
</dbReference>
<evidence type="ECO:0000259" key="1">
    <source>
        <dbReference type="Pfam" id="PF01909"/>
    </source>
</evidence>
<comment type="caution">
    <text evidence="2">The sequence shown here is derived from an EMBL/GenBank/DDBJ whole genome shotgun (WGS) entry which is preliminary data.</text>
</comment>
<dbReference type="CDD" id="cd05403">
    <property type="entry name" value="NT_KNTase_like"/>
    <property type="match status" value="1"/>
</dbReference>
<protein>
    <recommendedName>
        <fullName evidence="1">Polymerase nucleotidyl transferase domain-containing protein</fullName>
    </recommendedName>
</protein>
<dbReference type="PANTHER" id="PTHR37030:SF3">
    <property type="entry name" value="POLYMERASE NUCLEOTIDYL TRANSFERASE DOMAIN-CONTAINING PROTEIN"/>
    <property type="match status" value="1"/>
</dbReference>
<evidence type="ECO:0000313" key="2">
    <source>
        <dbReference type="EMBL" id="KSW12635.1"/>
    </source>
</evidence>
<dbReference type="Pfam" id="PF01909">
    <property type="entry name" value="NTP_transf_2"/>
    <property type="match status" value="1"/>
</dbReference>
<feature type="domain" description="Polymerase nucleotidyl transferase" evidence="1">
    <location>
        <begin position="12"/>
        <end position="73"/>
    </location>
</feature>
<accession>A0A0V8RX54</accession>
<organism evidence="2 3">
    <name type="scientific">Pyrodictium occultum</name>
    <dbReference type="NCBI Taxonomy" id="2309"/>
    <lineage>
        <taxon>Archaea</taxon>
        <taxon>Thermoproteota</taxon>
        <taxon>Thermoprotei</taxon>
        <taxon>Desulfurococcales</taxon>
        <taxon>Pyrodictiaceae</taxon>
        <taxon>Pyrodictium</taxon>
    </lineage>
</organism>
<dbReference type="OrthoDB" id="40412at2157"/>
<gene>
    <name evidence="2" type="ORF">CF15_01045</name>
</gene>
<reference evidence="2 3" key="1">
    <citation type="submission" date="2015-11" db="EMBL/GenBank/DDBJ databases">
        <title>Genome sequence of Pyrodictium occultum PL-19, a marine hyperthermophilic archaeon isolated from Volcano, Italy.</title>
        <authorList>
            <person name="Utturkar S."/>
            <person name="Huber H."/>
            <person name="Leptihn S."/>
            <person name="Brown S."/>
            <person name="Stetter K.O."/>
            <person name="Podar M."/>
        </authorList>
    </citation>
    <scope>NUCLEOTIDE SEQUENCE [LARGE SCALE GENOMIC DNA]</scope>
    <source>
        <strain evidence="2 3">PL-19</strain>
    </source>
</reference>
<dbReference type="Gene3D" id="3.30.460.10">
    <property type="entry name" value="Beta Polymerase, domain 2"/>
    <property type="match status" value="1"/>
</dbReference>
<evidence type="ECO:0000313" key="3">
    <source>
        <dbReference type="Proteomes" id="UP000053352"/>
    </source>
</evidence>
<sequence>MRLLAGWRSYIEAVRRAVEKTVPGARLYLAGGAAEGRLTVASDIDVLVVLPRRPSYTEAVELRARILEEAERQGLPLYAPVELHIIGSEDLEGYRRRGRVVPLDGG</sequence>
<dbReference type="EMBL" id="LNTB01000001">
    <property type="protein sequence ID" value="KSW12635.1"/>
    <property type="molecule type" value="Genomic_DNA"/>
</dbReference>
<dbReference type="GO" id="GO:0016779">
    <property type="term" value="F:nucleotidyltransferase activity"/>
    <property type="evidence" value="ECO:0007669"/>
    <property type="project" value="InterPro"/>
</dbReference>
<dbReference type="STRING" id="2309.CF15_01045"/>